<keyword evidence="1" id="KW-0560">Oxidoreductase</keyword>
<evidence type="ECO:0000313" key="4">
    <source>
        <dbReference type="Proteomes" id="UP001365542"/>
    </source>
</evidence>
<feature type="domain" description="TauD/TfdA-like" evidence="2">
    <location>
        <begin position="99"/>
        <end position="352"/>
    </location>
</feature>
<dbReference type="AlphaFoldDB" id="A0AAV9WUQ8"/>
<dbReference type="PANTHER" id="PTHR10696:SF54">
    <property type="entry name" value="FAMILY OXIDOREDUCTASE, PUTATIVE (AFU_ORTHOLOGUE AFUA_4G13850)-RELATED"/>
    <property type="match status" value="1"/>
</dbReference>
<dbReference type="Pfam" id="PF02668">
    <property type="entry name" value="TauD"/>
    <property type="match status" value="1"/>
</dbReference>
<dbReference type="SUPFAM" id="SSF51197">
    <property type="entry name" value="Clavaminate synthase-like"/>
    <property type="match status" value="1"/>
</dbReference>
<dbReference type="GO" id="GO:0016491">
    <property type="term" value="F:oxidoreductase activity"/>
    <property type="evidence" value="ECO:0007669"/>
    <property type="project" value="UniProtKB-KW"/>
</dbReference>
<gene>
    <name evidence="3" type="ORF">TWF694_005573</name>
</gene>
<proteinExistence type="predicted"/>
<comment type="caution">
    <text evidence="3">The sequence shown here is derived from an EMBL/GenBank/DDBJ whole genome shotgun (WGS) entry which is preliminary data.</text>
</comment>
<protein>
    <recommendedName>
        <fullName evidence="2">TauD/TfdA-like domain-containing protein</fullName>
    </recommendedName>
</protein>
<dbReference type="InterPro" id="IPR042098">
    <property type="entry name" value="TauD-like_sf"/>
</dbReference>
<accession>A0AAV9WUQ8</accession>
<dbReference type="InterPro" id="IPR050411">
    <property type="entry name" value="AlphaKG_dependent_hydroxylases"/>
</dbReference>
<reference evidence="3 4" key="1">
    <citation type="submission" date="2019-10" db="EMBL/GenBank/DDBJ databases">
        <authorList>
            <person name="Palmer J.M."/>
        </authorList>
    </citation>
    <scope>NUCLEOTIDE SEQUENCE [LARGE SCALE GENOMIC DNA]</scope>
    <source>
        <strain evidence="3 4">TWF694</strain>
    </source>
</reference>
<evidence type="ECO:0000256" key="1">
    <source>
        <dbReference type="ARBA" id="ARBA00023002"/>
    </source>
</evidence>
<sequence>MVLPTNPSSFKLVGPGEQPDIGYSPDLEKYRARTALRLRAEPELPKAPLPAGFPTKVEGPLVWKGNDWTDESQWVYNLNEAELQEIDAAVVHFKSLEVPLGHISASTFPLPNLSASLRDLSKELHNGRGFFVLRTIPVDSYSKEDIGIVYAGISSHVANTRARQDVKGSVLAHIKDLRATHDTPMINAAYTTDAQIFHTDAGVLVSLLALNIAAEGGTSKISSCAQIYNELVDTRPDIIKTLAEPWPVDRFGGDPLYVQKPLLFYEDDKIVIQYSRRNFTGYQAHKRNPEIPPITEAQAEALDALHYTAEKYCLKLNFQKGDIQYINSWALLHARDAFRDDPEHPRHLLRLWLWDEELAWKMPAGLKPTFERLYSIKPEEQEFPLEPEIRKFR</sequence>
<keyword evidence="4" id="KW-1185">Reference proteome</keyword>
<dbReference type="InterPro" id="IPR003819">
    <property type="entry name" value="TauD/TfdA-like"/>
</dbReference>
<dbReference type="Gene3D" id="3.60.130.10">
    <property type="entry name" value="Clavaminate synthase-like"/>
    <property type="match status" value="1"/>
</dbReference>
<dbReference type="EMBL" id="JAVHJO010000017">
    <property type="protein sequence ID" value="KAK6525436.1"/>
    <property type="molecule type" value="Genomic_DNA"/>
</dbReference>
<evidence type="ECO:0000313" key="3">
    <source>
        <dbReference type="EMBL" id="KAK6525436.1"/>
    </source>
</evidence>
<evidence type="ECO:0000259" key="2">
    <source>
        <dbReference type="Pfam" id="PF02668"/>
    </source>
</evidence>
<dbReference type="Proteomes" id="UP001365542">
    <property type="component" value="Unassembled WGS sequence"/>
</dbReference>
<organism evidence="3 4">
    <name type="scientific">Orbilia ellipsospora</name>
    <dbReference type="NCBI Taxonomy" id="2528407"/>
    <lineage>
        <taxon>Eukaryota</taxon>
        <taxon>Fungi</taxon>
        <taxon>Dikarya</taxon>
        <taxon>Ascomycota</taxon>
        <taxon>Pezizomycotina</taxon>
        <taxon>Orbiliomycetes</taxon>
        <taxon>Orbiliales</taxon>
        <taxon>Orbiliaceae</taxon>
        <taxon>Orbilia</taxon>
    </lineage>
</organism>
<dbReference type="PANTHER" id="PTHR10696">
    <property type="entry name" value="GAMMA-BUTYROBETAINE HYDROXYLASE-RELATED"/>
    <property type="match status" value="1"/>
</dbReference>
<name>A0AAV9WUQ8_9PEZI</name>